<dbReference type="InterPro" id="IPR050790">
    <property type="entry name" value="ExbB/TolQ_transport"/>
</dbReference>
<evidence type="ECO:0000256" key="2">
    <source>
        <dbReference type="ARBA" id="ARBA00022475"/>
    </source>
</evidence>
<sequence length="248" mass="26876">MDSESPTSAQHSLLTTMLQHLPDSFAQLLALGGTVTLILIAMSMVALTIVIVKSIQMYAERSRNSSAIDRALLLWRQDDRTGAIASISHAQSGVGRLLKVAMQGCESPGVSEAHVKEEIQRLASGDMENYRSHLRSLEFIGTVSPLLGLFGTVLGMIEAFRQMEQAGSQVDPSVLSGGIWQALLTTGVGLAVAIPTMLAHQWLDRRAERHAHRIEDTVTRVFTAHVQQGNKANTDDLSLTTRRSHAAG</sequence>
<proteinExistence type="inferred from homology"/>
<organism evidence="9 10">
    <name type="scientific">Granulosicoccus antarcticus IMCC3135</name>
    <dbReference type="NCBI Taxonomy" id="1192854"/>
    <lineage>
        <taxon>Bacteria</taxon>
        <taxon>Pseudomonadati</taxon>
        <taxon>Pseudomonadota</taxon>
        <taxon>Gammaproteobacteria</taxon>
        <taxon>Chromatiales</taxon>
        <taxon>Granulosicoccaceae</taxon>
        <taxon>Granulosicoccus</taxon>
    </lineage>
</organism>
<dbReference type="PANTHER" id="PTHR30625">
    <property type="entry name" value="PROTEIN TOLQ"/>
    <property type="match status" value="1"/>
</dbReference>
<keyword evidence="10" id="KW-1185">Reference proteome</keyword>
<comment type="subcellular location">
    <subcellularLocation>
        <location evidence="1">Cell membrane</location>
        <topology evidence="1">Multi-pass membrane protein</topology>
    </subcellularLocation>
    <subcellularLocation>
        <location evidence="6">Membrane</location>
        <topology evidence="6">Multi-pass membrane protein</topology>
    </subcellularLocation>
</comment>
<feature type="domain" description="MotA/TolQ/ExbB proton channel" evidence="8">
    <location>
        <begin position="92"/>
        <end position="215"/>
    </location>
</feature>
<dbReference type="RefSeq" id="WP_169727525.1">
    <property type="nucleotide sequence ID" value="NZ_CP018632.1"/>
</dbReference>
<dbReference type="PANTHER" id="PTHR30625:SF11">
    <property type="entry name" value="MOTA_TOLQ_EXBB PROTON CHANNEL DOMAIN-CONTAINING PROTEIN"/>
    <property type="match status" value="1"/>
</dbReference>
<evidence type="ECO:0000313" key="10">
    <source>
        <dbReference type="Proteomes" id="UP000250079"/>
    </source>
</evidence>
<evidence type="ECO:0000256" key="6">
    <source>
        <dbReference type="RuleBase" id="RU004057"/>
    </source>
</evidence>
<evidence type="ECO:0000256" key="1">
    <source>
        <dbReference type="ARBA" id="ARBA00004651"/>
    </source>
</evidence>
<dbReference type="EMBL" id="CP018632">
    <property type="protein sequence ID" value="ASJ75202.1"/>
    <property type="molecule type" value="Genomic_DNA"/>
</dbReference>
<feature type="transmembrane region" description="Helical" evidence="7">
    <location>
        <begin position="177"/>
        <end position="199"/>
    </location>
</feature>
<keyword evidence="2" id="KW-1003">Cell membrane</keyword>
<evidence type="ECO:0000256" key="4">
    <source>
        <dbReference type="ARBA" id="ARBA00022989"/>
    </source>
</evidence>
<evidence type="ECO:0000259" key="8">
    <source>
        <dbReference type="Pfam" id="PF01618"/>
    </source>
</evidence>
<name>A0A2Z2NUF5_9GAMM</name>
<dbReference type="GO" id="GO:0017038">
    <property type="term" value="P:protein import"/>
    <property type="evidence" value="ECO:0007669"/>
    <property type="project" value="TreeGrafter"/>
</dbReference>
<keyword evidence="6" id="KW-0813">Transport</keyword>
<comment type="similarity">
    <text evidence="6">Belongs to the exbB/tolQ family.</text>
</comment>
<evidence type="ECO:0000256" key="3">
    <source>
        <dbReference type="ARBA" id="ARBA00022692"/>
    </source>
</evidence>
<keyword evidence="6" id="KW-0653">Protein transport</keyword>
<evidence type="ECO:0000256" key="5">
    <source>
        <dbReference type="ARBA" id="ARBA00023136"/>
    </source>
</evidence>
<dbReference type="Proteomes" id="UP000250079">
    <property type="component" value="Chromosome"/>
</dbReference>
<accession>A0A2Z2NUF5</accession>
<dbReference type="Pfam" id="PF01618">
    <property type="entry name" value="MotA_ExbB"/>
    <property type="match status" value="1"/>
</dbReference>
<protein>
    <submittedName>
        <fullName evidence="9">Biopolymer transport protein ExbB</fullName>
    </submittedName>
</protein>
<gene>
    <name evidence="9" type="primary">exbB_3</name>
    <name evidence="9" type="ORF">IMCC3135_25735</name>
</gene>
<keyword evidence="4 7" id="KW-1133">Transmembrane helix</keyword>
<dbReference type="AlphaFoldDB" id="A0A2Z2NUF5"/>
<keyword evidence="3 7" id="KW-0812">Transmembrane</keyword>
<feature type="transmembrane region" description="Helical" evidence="7">
    <location>
        <begin position="25"/>
        <end position="52"/>
    </location>
</feature>
<dbReference type="InterPro" id="IPR002898">
    <property type="entry name" value="MotA_ExbB_proton_chnl"/>
</dbReference>
<keyword evidence="5 7" id="KW-0472">Membrane</keyword>
<feature type="transmembrane region" description="Helical" evidence="7">
    <location>
        <begin position="137"/>
        <end position="157"/>
    </location>
</feature>
<dbReference type="GO" id="GO:0005886">
    <property type="term" value="C:plasma membrane"/>
    <property type="evidence" value="ECO:0007669"/>
    <property type="project" value="UniProtKB-SubCell"/>
</dbReference>
<evidence type="ECO:0000313" key="9">
    <source>
        <dbReference type="EMBL" id="ASJ75202.1"/>
    </source>
</evidence>
<evidence type="ECO:0000256" key="7">
    <source>
        <dbReference type="SAM" id="Phobius"/>
    </source>
</evidence>
<reference evidence="9 10" key="1">
    <citation type="submission" date="2016-12" db="EMBL/GenBank/DDBJ databases">
        <authorList>
            <person name="Song W.-J."/>
            <person name="Kurnit D.M."/>
        </authorList>
    </citation>
    <scope>NUCLEOTIDE SEQUENCE [LARGE SCALE GENOMIC DNA]</scope>
    <source>
        <strain evidence="9 10">IMCC3135</strain>
    </source>
</reference>
<dbReference type="KEGG" id="gai:IMCC3135_25735"/>